<gene>
    <name evidence="5" type="ORF">QTG54_012168</name>
</gene>
<evidence type="ECO:0000256" key="2">
    <source>
        <dbReference type="SAM" id="MobiDB-lite"/>
    </source>
</evidence>
<dbReference type="SUPFAM" id="SSF56112">
    <property type="entry name" value="Protein kinase-like (PK-like)"/>
    <property type="match status" value="1"/>
</dbReference>
<proteinExistence type="inferred from homology"/>
<name>A0AAD8Y0G4_9STRA</name>
<dbReference type="EMBL" id="JATAAI010000026">
    <property type="protein sequence ID" value="KAK1737301.1"/>
    <property type="molecule type" value="Genomic_DNA"/>
</dbReference>
<dbReference type="PROSITE" id="PS50011">
    <property type="entry name" value="PROTEIN_KINASE_DOM"/>
    <property type="match status" value="1"/>
</dbReference>
<organism evidence="5 6">
    <name type="scientific">Skeletonema marinoi</name>
    <dbReference type="NCBI Taxonomy" id="267567"/>
    <lineage>
        <taxon>Eukaryota</taxon>
        <taxon>Sar</taxon>
        <taxon>Stramenopiles</taxon>
        <taxon>Ochrophyta</taxon>
        <taxon>Bacillariophyta</taxon>
        <taxon>Coscinodiscophyceae</taxon>
        <taxon>Thalassiosirophycidae</taxon>
        <taxon>Thalassiosirales</taxon>
        <taxon>Skeletonemataceae</taxon>
        <taxon>Skeletonema</taxon>
        <taxon>Skeletonema marinoi-dohrnii complex</taxon>
    </lineage>
</organism>
<feature type="domain" description="Protein kinase" evidence="4">
    <location>
        <begin position="248"/>
        <end position="576"/>
    </location>
</feature>
<feature type="signal peptide" evidence="3">
    <location>
        <begin position="1"/>
        <end position="23"/>
    </location>
</feature>
<dbReference type="GO" id="GO:0005524">
    <property type="term" value="F:ATP binding"/>
    <property type="evidence" value="ECO:0007669"/>
    <property type="project" value="InterPro"/>
</dbReference>
<keyword evidence="5" id="KW-0418">Kinase</keyword>
<accession>A0AAD8Y0G4</accession>
<dbReference type="InterPro" id="IPR004147">
    <property type="entry name" value="ABC1_dom"/>
</dbReference>
<evidence type="ECO:0000313" key="6">
    <source>
        <dbReference type="Proteomes" id="UP001224775"/>
    </source>
</evidence>
<dbReference type="Proteomes" id="UP001224775">
    <property type="component" value="Unassembled WGS sequence"/>
</dbReference>
<feature type="compositionally biased region" description="Low complexity" evidence="2">
    <location>
        <begin position="31"/>
        <end position="42"/>
    </location>
</feature>
<dbReference type="AlphaFoldDB" id="A0AAD8Y0G4"/>
<evidence type="ECO:0000256" key="3">
    <source>
        <dbReference type="SAM" id="SignalP"/>
    </source>
</evidence>
<comment type="caution">
    <text evidence="5">The sequence shown here is derived from an EMBL/GenBank/DDBJ whole genome shotgun (WGS) entry which is preliminary data.</text>
</comment>
<feature type="region of interest" description="Disordered" evidence="2">
    <location>
        <begin position="623"/>
        <end position="647"/>
    </location>
</feature>
<sequence length="825" mass="90692">MRISTYAVASILAAASTTPSALAFQTPNIVTTSRQQSTSSNTKLYSTKERSSSVSNLSQQMRDMQSQIISENEDAELIMQALRGKNINDDDTQVQGLEMNLIDFDDDGGSGGTALDSSDRLPYEYDPVALKAFFSKRPNLITARITQVMSKGGAVVVNFARDVLTGAIKNDPDLEVKRAAELRDTITSLGPFFIKLGQALSIRPDILSPRSMVELQKLCDKVPSYDSKIAFETIEKELGRPVNEIFSEITPEPVAAASLGQVYKATLRETGDIVAVKVQRPNVLETVSLDLHLARELGLFARNFPQLSDRLDAVALLDEFAFRFYQELDYNLECESGTKIKEQMKVLPDVVIPGNFPEYTSRRVHVAEWIDGEKLSQSTADDVGALVNLGVITYLTQLLDFGFFHADPHPGNMMRTTDGKLAILDFGLMTEVTDDQKYGMIEAIAHLLNRDYTEIGQDFINLDFIPKGTDTAPIVPALTKVFDAALAGGGAKSINFQDLAADLAEITFEYPFRIPPYFALVIRAIGVLEGIALVGNPEFAIIDEAYPYIARRLMTDDSPRLKAALRYMVYGREGSFDAEKLIDLLQALEKFSAVKDEGDGSAFKVDGVRGSKDLGIAGDFAGTQQLQAGSPQNNNDEPEGGYSSVMGTNLRTEGQAERDENTVRGALRFFFSPEGNVFREFILEEIVSFVDSSGREASEEVLMALGLNNLPMPSLFRALSPKLNSNEKNQNKQMRKLAQFLLGDFEGALAPSNSIQFSSLSGVNDNLQQSSQRVRKILPVVREYAPQLREFATLLGVRLSEKVVSRGLNWASSRLNSRSSARAAA</sequence>
<comment type="similarity">
    <text evidence="1">Belongs to the protein kinase superfamily. ADCK protein kinase family.</text>
</comment>
<protein>
    <submittedName>
        <fullName evidence="5">ABC1 kinase family protein</fullName>
        <ecNumber evidence="5">2.7.-.-</ecNumber>
    </submittedName>
</protein>
<evidence type="ECO:0000256" key="1">
    <source>
        <dbReference type="ARBA" id="ARBA00009670"/>
    </source>
</evidence>
<dbReference type="PANTHER" id="PTHR10566:SF117">
    <property type="entry name" value="UNUSUAL PROTEIN KINASE-RELATED"/>
    <property type="match status" value="1"/>
</dbReference>
<keyword evidence="5" id="KW-0808">Transferase</keyword>
<dbReference type="EC" id="2.7.-.-" evidence="5"/>
<dbReference type="InterPro" id="IPR050154">
    <property type="entry name" value="UbiB_kinase"/>
</dbReference>
<feature type="compositionally biased region" description="Polar residues" evidence="2">
    <location>
        <begin position="623"/>
        <end position="635"/>
    </location>
</feature>
<dbReference type="GO" id="GO:0004672">
    <property type="term" value="F:protein kinase activity"/>
    <property type="evidence" value="ECO:0007669"/>
    <property type="project" value="InterPro"/>
</dbReference>
<dbReference type="InterPro" id="IPR000719">
    <property type="entry name" value="Prot_kinase_dom"/>
</dbReference>
<keyword evidence="6" id="KW-1185">Reference proteome</keyword>
<reference evidence="5" key="1">
    <citation type="submission" date="2023-06" db="EMBL/GenBank/DDBJ databases">
        <title>Survivors Of The Sea: Transcriptome response of Skeletonema marinoi to long-term dormancy.</title>
        <authorList>
            <person name="Pinder M.I.M."/>
            <person name="Kourtchenko O."/>
            <person name="Robertson E.K."/>
            <person name="Larsson T."/>
            <person name="Maumus F."/>
            <person name="Osuna-Cruz C.M."/>
            <person name="Vancaester E."/>
            <person name="Stenow R."/>
            <person name="Vandepoele K."/>
            <person name="Ploug H."/>
            <person name="Bruchert V."/>
            <person name="Godhe A."/>
            <person name="Topel M."/>
        </authorList>
    </citation>
    <scope>NUCLEOTIDE SEQUENCE</scope>
    <source>
        <strain evidence="5">R05AC</strain>
    </source>
</reference>
<dbReference type="CDD" id="cd05121">
    <property type="entry name" value="ABC1_ADCK3-like"/>
    <property type="match status" value="1"/>
</dbReference>
<dbReference type="PANTHER" id="PTHR10566">
    <property type="entry name" value="CHAPERONE-ACTIVITY OF BC1 COMPLEX CABC1 -RELATED"/>
    <property type="match status" value="1"/>
</dbReference>
<dbReference type="InterPro" id="IPR011009">
    <property type="entry name" value="Kinase-like_dom_sf"/>
</dbReference>
<evidence type="ECO:0000259" key="4">
    <source>
        <dbReference type="PROSITE" id="PS50011"/>
    </source>
</evidence>
<keyword evidence="3" id="KW-0732">Signal</keyword>
<feature type="region of interest" description="Disordered" evidence="2">
    <location>
        <begin position="30"/>
        <end position="56"/>
    </location>
</feature>
<evidence type="ECO:0000313" key="5">
    <source>
        <dbReference type="EMBL" id="KAK1737301.1"/>
    </source>
</evidence>
<dbReference type="Pfam" id="PF03109">
    <property type="entry name" value="ABC1"/>
    <property type="match status" value="1"/>
</dbReference>
<feature type="chain" id="PRO_5042013205" evidence="3">
    <location>
        <begin position="24"/>
        <end position="825"/>
    </location>
</feature>